<evidence type="ECO:0000313" key="2">
    <source>
        <dbReference type="EMBL" id="MXO53204.1"/>
    </source>
</evidence>
<dbReference type="PROSITE" id="PS50005">
    <property type="entry name" value="TPR"/>
    <property type="match status" value="1"/>
</dbReference>
<name>A0A844Y501_9SPHN</name>
<dbReference type="Gene3D" id="1.25.40.10">
    <property type="entry name" value="Tetratricopeptide repeat domain"/>
    <property type="match status" value="2"/>
</dbReference>
<dbReference type="PANTHER" id="PTHR12558">
    <property type="entry name" value="CELL DIVISION CYCLE 16,23,27"/>
    <property type="match status" value="1"/>
</dbReference>
<dbReference type="SUPFAM" id="SSF48452">
    <property type="entry name" value="TPR-like"/>
    <property type="match status" value="2"/>
</dbReference>
<evidence type="ECO:0000313" key="3">
    <source>
        <dbReference type="Proteomes" id="UP000430272"/>
    </source>
</evidence>
<dbReference type="InterPro" id="IPR011990">
    <property type="entry name" value="TPR-like_helical_dom_sf"/>
</dbReference>
<accession>A0A844Y501</accession>
<sequence>MISSPDILRRVLAGMCAVGILAALGACEEAAPPQSALDKARQALARGDGIAAEEQLRASLREAGAPKDVAAYLGEAALLQDDLVTARHWLQPDNFSAATAWHGYRMLGRLEMREGNLSVAGAAFDQALSIDADRADLWIDIGHLRYRGGEQVQAIAAADRALAIDPDSAAALQFRAQLVRDAYGPLAALPWLERALEVAPDDLDLKTDYAANLGEVGRASDALAVLREVADQAPKAPRLLYLQAVIAARGGNLPLARDLYLRAPVQDRETPAGQMLGGILDLELGHHASAAQTFARLAAAQPDNRQVARLFAKALSLSGGERELIARFAARDGRSSPYTGTLIARALETLDRRAEAATYLDAAARPGRLAIAPLASNRPVEAARYGDLSSGLALRDYLRAMVATGRLAEGAGQARLFARRFPGSSDAQNLLGDALLAHGETGSAIAAYREAALVRTDWPLMKRLIAAYQRGGAQKAARASLRAYLEGGAREPMAAALYGEWLARDGEFQQAVAMLDSALAHGSGRDPSVLTLRSEIAARAGDDEAASEFAWRAYSLQPMYAPAIRAVIATTQDDAVRQRLQAKLARLR</sequence>
<keyword evidence="1" id="KW-0802">TPR repeat</keyword>
<feature type="repeat" description="TPR" evidence="1">
    <location>
        <begin position="135"/>
        <end position="168"/>
    </location>
</feature>
<dbReference type="GO" id="GO:0051301">
    <property type="term" value="P:cell division"/>
    <property type="evidence" value="ECO:0007669"/>
    <property type="project" value="TreeGrafter"/>
</dbReference>
<protein>
    <submittedName>
        <fullName evidence="2">Tetratricopeptide repeat protein</fullName>
    </submittedName>
</protein>
<reference evidence="2 3" key="1">
    <citation type="submission" date="2019-12" db="EMBL/GenBank/DDBJ databases">
        <title>Genomic-based taxomic classification of the family Erythrobacteraceae.</title>
        <authorList>
            <person name="Xu L."/>
        </authorList>
    </citation>
    <scope>NUCLEOTIDE SEQUENCE [LARGE SCALE GENOMIC DNA]</scope>
    <source>
        <strain evidence="2 3">JCM 17468</strain>
    </source>
</reference>
<dbReference type="RefSeq" id="WP_160660086.1">
    <property type="nucleotide sequence ID" value="NZ_BAABDV010000001.1"/>
</dbReference>
<evidence type="ECO:0000256" key="1">
    <source>
        <dbReference type="PROSITE-ProRule" id="PRU00339"/>
    </source>
</evidence>
<dbReference type="EMBL" id="WTYD01000001">
    <property type="protein sequence ID" value="MXO53204.1"/>
    <property type="molecule type" value="Genomic_DNA"/>
</dbReference>
<keyword evidence="3" id="KW-1185">Reference proteome</keyword>
<proteinExistence type="predicted"/>
<organism evidence="2 3">
    <name type="scientific">Qipengyuania pelagi</name>
    <dbReference type="NCBI Taxonomy" id="994320"/>
    <lineage>
        <taxon>Bacteria</taxon>
        <taxon>Pseudomonadati</taxon>
        <taxon>Pseudomonadota</taxon>
        <taxon>Alphaproteobacteria</taxon>
        <taxon>Sphingomonadales</taxon>
        <taxon>Erythrobacteraceae</taxon>
        <taxon>Qipengyuania</taxon>
    </lineage>
</organism>
<comment type="caution">
    <text evidence="2">The sequence shown here is derived from an EMBL/GenBank/DDBJ whole genome shotgun (WGS) entry which is preliminary data.</text>
</comment>
<gene>
    <name evidence="2" type="ORF">GRI47_04175</name>
</gene>
<dbReference type="OrthoDB" id="7259535at2"/>
<dbReference type="SMART" id="SM00028">
    <property type="entry name" value="TPR"/>
    <property type="match status" value="6"/>
</dbReference>
<dbReference type="Pfam" id="PF13432">
    <property type="entry name" value="TPR_16"/>
    <property type="match status" value="3"/>
</dbReference>
<dbReference type="GO" id="GO:0016567">
    <property type="term" value="P:protein ubiquitination"/>
    <property type="evidence" value="ECO:0007669"/>
    <property type="project" value="TreeGrafter"/>
</dbReference>
<dbReference type="InterPro" id="IPR019734">
    <property type="entry name" value="TPR_rpt"/>
</dbReference>
<dbReference type="Proteomes" id="UP000430272">
    <property type="component" value="Unassembled WGS sequence"/>
</dbReference>
<dbReference type="PANTHER" id="PTHR12558:SF36">
    <property type="entry name" value="ANAPHASE-PROMOTING COMPLEX SUBUNIT 7"/>
    <property type="match status" value="1"/>
</dbReference>
<dbReference type="AlphaFoldDB" id="A0A844Y501"/>